<gene>
    <name evidence="2" type="ORF">BT96DRAFT_925458</name>
</gene>
<evidence type="ECO:0000313" key="2">
    <source>
        <dbReference type="EMBL" id="KAE9391138.1"/>
    </source>
</evidence>
<name>A0A6A4H0G7_9AGAR</name>
<reference evidence="2" key="1">
    <citation type="journal article" date="2019" name="Environ. Microbiol.">
        <title>Fungal ecological strategies reflected in gene transcription - a case study of two litter decomposers.</title>
        <authorList>
            <person name="Barbi F."/>
            <person name="Kohler A."/>
            <person name="Barry K."/>
            <person name="Baskaran P."/>
            <person name="Daum C."/>
            <person name="Fauchery L."/>
            <person name="Ihrmark K."/>
            <person name="Kuo A."/>
            <person name="LaButti K."/>
            <person name="Lipzen A."/>
            <person name="Morin E."/>
            <person name="Grigoriev I.V."/>
            <person name="Henrissat B."/>
            <person name="Lindahl B."/>
            <person name="Martin F."/>
        </authorList>
    </citation>
    <scope>NUCLEOTIDE SEQUENCE</scope>
    <source>
        <strain evidence="2">JB14</strain>
    </source>
</reference>
<dbReference type="Proteomes" id="UP000799118">
    <property type="component" value="Unassembled WGS sequence"/>
</dbReference>
<evidence type="ECO:0000256" key="1">
    <source>
        <dbReference type="SAM" id="MobiDB-lite"/>
    </source>
</evidence>
<dbReference type="EMBL" id="ML769635">
    <property type="protein sequence ID" value="KAE9391138.1"/>
    <property type="molecule type" value="Genomic_DNA"/>
</dbReference>
<sequence length="274" mass="29875">MHAHNPLSEKLTSMLGLPEEENHDAHDTADHGNTERLMNKLTGVFHEITVVPQVTDTNHDAKTHPQWVGAAPAALVKMQHHAGSTGLIPPSHNDVETASSTPSETSERQRQEEDEVTRRRAESETEKDAHHHLPLEMFEKLGLGHSQPPPAHDEAFSLPPEAHEESLLDKLGSRAYHASSRHDSAHAATQNHSLGLAERIADKTVTSTKLDTNAADSRFSDGHSLNSGIEGISDKIQNALGARSVGEKEEAINFIQQHIPPGSTIARDNSRADK</sequence>
<evidence type="ECO:0000313" key="3">
    <source>
        <dbReference type="Proteomes" id="UP000799118"/>
    </source>
</evidence>
<dbReference type="AlphaFoldDB" id="A0A6A4H0G7"/>
<feature type="compositionally biased region" description="Basic and acidic residues" evidence="1">
    <location>
        <begin position="105"/>
        <end position="133"/>
    </location>
</feature>
<organism evidence="2 3">
    <name type="scientific">Gymnopus androsaceus JB14</name>
    <dbReference type="NCBI Taxonomy" id="1447944"/>
    <lineage>
        <taxon>Eukaryota</taxon>
        <taxon>Fungi</taxon>
        <taxon>Dikarya</taxon>
        <taxon>Basidiomycota</taxon>
        <taxon>Agaricomycotina</taxon>
        <taxon>Agaricomycetes</taxon>
        <taxon>Agaricomycetidae</taxon>
        <taxon>Agaricales</taxon>
        <taxon>Marasmiineae</taxon>
        <taxon>Omphalotaceae</taxon>
        <taxon>Gymnopus</taxon>
    </lineage>
</organism>
<feature type="region of interest" description="Disordered" evidence="1">
    <location>
        <begin position="83"/>
        <end position="133"/>
    </location>
</feature>
<accession>A0A6A4H0G7</accession>
<dbReference type="OrthoDB" id="3050608at2759"/>
<protein>
    <submittedName>
        <fullName evidence="2">Uncharacterized protein</fullName>
    </submittedName>
</protein>
<keyword evidence="3" id="KW-1185">Reference proteome</keyword>
<feature type="region of interest" description="Disordered" evidence="1">
    <location>
        <begin position="175"/>
        <end position="195"/>
    </location>
</feature>
<proteinExistence type="predicted"/>